<name>A0ABD3W8M5_SINWO</name>
<evidence type="ECO:0000313" key="3">
    <source>
        <dbReference type="EMBL" id="KAL3869880.1"/>
    </source>
</evidence>
<feature type="domain" description="Pacifastin" evidence="2">
    <location>
        <begin position="75"/>
        <end position="102"/>
    </location>
</feature>
<dbReference type="Gene3D" id="2.10.70.10">
    <property type="entry name" value="Complement Module, domain 1"/>
    <property type="match status" value="1"/>
</dbReference>
<feature type="signal peptide" evidence="1">
    <location>
        <begin position="1"/>
        <end position="16"/>
    </location>
</feature>
<gene>
    <name evidence="3" type="ORF">ACJMK2_042507</name>
</gene>
<feature type="chain" id="PRO_5044840771" description="Pacifastin domain-containing protein" evidence="1">
    <location>
        <begin position="17"/>
        <end position="109"/>
    </location>
</feature>
<reference evidence="3 4" key="1">
    <citation type="submission" date="2024-11" db="EMBL/GenBank/DDBJ databases">
        <title>Chromosome-level genome assembly of the freshwater bivalve Anodonta woodiana.</title>
        <authorList>
            <person name="Chen X."/>
        </authorList>
    </citation>
    <scope>NUCLEOTIDE SEQUENCE [LARGE SCALE GENOMIC DNA]</scope>
    <source>
        <strain evidence="3">MN2024</strain>
        <tissue evidence="3">Gills</tissue>
    </source>
</reference>
<dbReference type="SUPFAM" id="SSF57603">
    <property type="entry name" value="FnI-like domain"/>
    <property type="match status" value="1"/>
</dbReference>
<dbReference type="AlphaFoldDB" id="A0ABD3W8M5"/>
<keyword evidence="1" id="KW-0732">Signal</keyword>
<dbReference type="InterPro" id="IPR008037">
    <property type="entry name" value="Pacifastin_dom"/>
</dbReference>
<evidence type="ECO:0000313" key="4">
    <source>
        <dbReference type="Proteomes" id="UP001634394"/>
    </source>
</evidence>
<evidence type="ECO:0000259" key="2">
    <source>
        <dbReference type="Pfam" id="PF05375"/>
    </source>
</evidence>
<evidence type="ECO:0000256" key="1">
    <source>
        <dbReference type="SAM" id="SignalP"/>
    </source>
</evidence>
<accession>A0ABD3W8M5</accession>
<dbReference type="EMBL" id="JBJQND010000008">
    <property type="protein sequence ID" value="KAL3869880.1"/>
    <property type="molecule type" value="Genomic_DNA"/>
</dbReference>
<protein>
    <recommendedName>
        <fullName evidence="2">Pacifastin domain-containing protein</fullName>
    </recommendedName>
</protein>
<dbReference type="Pfam" id="PF05375">
    <property type="entry name" value="Pacifastin_I"/>
    <property type="match status" value="1"/>
</dbReference>
<organism evidence="3 4">
    <name type="scientific">Sinanodonta woodiana</name>
    <name type="common">Chinese pond mussel</name>
    <name type="synonym">Anodonta woodiana</name>
    <dbReference type="NCBI Taxonomy" id="1069815"/>
    <lineage>
        <taxon>Eukaryota</taxon>
        <taxon>Metazoa</taxon>
        <taxon>Spiralia</taxon>
        <taxon>Lophotrochozoa</taxon>
        <taxon>Mollusca</taxon>
        <taxon>Bivalvia</taxon>
        <taxon>Autobranchia</taxon>
        <taxon>Heteroconchia</taxon>
        <taxon>Palaeoheterodonta</taxon>
        <taxon>Unionida</taxon>
        <taxon>Unionoidea</taxon>
        <taxon>Unionidae</taxon>
        <taxon>Unioninae</taxon>
        <taxon>Sinanodonta</taxon>
    </lineage>
</organism>
<proteinExistence type="predicted"/>
<dbReference type="Proteomes" id="UP001634394">
    <property type="component" value="Unassembled WGS sequence"/>
</dbReference>
<comment type="caution">
    <text evidence="3">The sequence shown here is derived from an EMBL/GenBank/DDBJ whole genome shotgun (WGS) entry which is preliminary data.</text>
</comment>
<sequence>MMKYISFIVLTTCCLALDTPCEFGSPLPSVFCGRGPNRQDCPSGYFCHIDPLDRFAVCCAQALPCLYNGTTYHTGDSFKSDDGCNTCGCNNGMVFCTLMWCSGQTDLIV</sequence>
<keyword evidence="4" id="KW-1185">Reference proteome</keyword>